<dbReference type="AlphaFoldDB" id="A0A1C4U2D2"/>
<feature type="compositionally biased region" description="Pro residues" evidence="1">
    <location>
        <begin position="91"/>
        <end position="101"/>
    </location>
</feature>
<reference evidence="2 3" key="1">
    <citation type="submission" date="2016-06" db="EMBL/GenBank/DDBJ databases">
        <authorList>
            <person name="Kjaerup R.B."/>
            <person name="Dalgaard T.S."/>
            <person name="Juul-Madsen H.R."/>
        </authorList>
    </citation>
    <scope>NUCLEOTIDE SEQUENCE [LARGE SCALE GENOMIC DNA]</scope>
    <source>
        <strain evidence="2 3">DSM 45626</strain>
    </source>
</reference>
<evidence type="ECO:0000313" key="2">
    <source>
        <dbReference type="EMBL" id="SCE65804.1"/>
    </source>
</evidence>
<sequence>MGGSFVVTGGGRGIGRAIVERLLAPGDTVALERDPATTEWTRTHPAGDRVRVVVGDPVTRTTPPARRTSPNAPHRWPAGSTTRRCSVMAWPTPPTPPSGTS</sequence>
<gene>
    <name evidence="2" type="ORF">GA0070558_10238</name>
</gene>
<name>A0A1C4U2D2_9ACTN</name>
<dbReference type="RefSeq" id="WP_256091704.1">
    <property type="nucleotide sequence ID" value="NZ_FMCW01000002.1"/>
</dbReference>
<feature type="region of interest" description="Disordered" evidence="1">
    <location>
        <begin position="57"/>
        <end position="101"/>
    </location>
</feature>
<feature type="compositionally biased region" description="Low complexity" evidence="1">
    <location>
        <begin position="57"/>
        <end position="70"/>
    </location>
</feature>
<dbReference type="Gene3D" id="3.40.50.720">
    <property type="entry name" value="NAD(P)-binding Rossmann-like Domain"/>
    <property type="match status" value="1"/>
</dbReference>
<evidence type="ECO:0000313" key="3">
    <source>
        <dbReference type="Proteomes" id="UP000199375"/>
    </source>
</evidence>
<proteinExistence type="predicted"/>
<dbReference type="Proteomes" id="UP000199375">
    <property type="component" value="Unassembled WGS sequence"/>
</dbReference>
<dbReference type="SUPFAM" id="SSF51735">
    <property type="entry name" value="NAD(P)-binding Rossmann-fold domains"/>
    <property type="match status" value="1"/>
</dbReference>
<dbReference type="EMBL" id="FMCW01000002">
    <property type="protein sequence ID" value="SCE65804.1"/>
    <property type="molecule type" value="Genomic_DNA"/>
</dbReference>
<evidence type="ECO:0008006" key="4">
    <source>
        <dbReference type="Google" id="ProtNLM"/>
    </source>
</evidence>
<organism evidence="2 3">
    <name type="scientific">Micromonospora haikouensis</name>
    <dbReference type="NCBI Taxonomy" id="686309"/>
    <lineage>
        <taxon>Bacteria</taxon>
        <taxon>Bacillati</taxon>
        <taxon>Actinomycetota</taxon>
        <taxon>Actinomycetes</taxon>
        <taxon>Micromonosporales</taxon>
        <taxon>Micromonosporaceae</taxon>
        <taxon>Micromonospora</taxon>
    </lineage>
</organism>
<dbReference type="InterPro" id="IPR036291">
    <property type="entry name" value="NAD(P)-bd_dom_sf"/>
</dbReference>
<protein>
    <recommendedName>
        <fullName evidence="4">Short chain dehydrogenase</fullName>
    </recommendedName>
</protein>
<evidence type="ECO:0000256" key="1">
    <source>
        <dbReference type="SAM" id="MobiDB-lite"/>
    </source>
</evidence>
<accession>A0A1C4U2D2</accession>